<feature type="domain" description="ABC transporter" evidence="5">
    <location>
        <begin position="2"/>
        <end position="199"/>
    </location>
</feature>
<dbReference type="Pfam" id="PF00005">
    <property type="entry name" value="ABC_tran"/>
    <property type="match status" value="1"/>
</dbReference>
<accession>X7EA10</accession>
<dbReference type="InterPro" id="IPR017871">
    <property type="entry name" value="ABC_transporter-like_CS"/>
</dbReference>
<dbReference type="eggNOG" id="COG1124">
    <property type="taxonomic scope" value="Bacteria"/>
</dbReference>
<protein>
    <recommendedName>
        <fullName evidence="5">ABC transporter domain-containing protein</fullName>
    </recommendedName>
</protein>
<dbReference type="InterPro" id="IPR050319">
    <property type="entry name" value="ABC_transp_ATP-bind"/>
</dbReference>
<keyword evidence="2" id="KW-0813">Transport</keyword>
<dbReference type="Proteomes" id="UP000022447">
    <property type="component" value="Unassembled WGS sequence"/>
</dbReference>
<dbReference type="InterPro" id="IPR003439">
    <property type="entry name" value="ABC_transporter-like_ATP-bd"/>
</dbReference>
<evidence type="ECO:0000259" key="5">
    <source>
        <dbReference type="PROSITE" id="PS50893"/>
    </source>
</evidence>
<comment type="similarity">
    <text evidence="1">Belongs to the ABC transporter superfamily.</text>
</comment>
<dbReference type="InterPro" id="IPR003593">
    <property type="entry name" value="AAA+_ATPase"/>
</dbReference>
<evidence type="ECO:0000313" key="6">
    <source>
        <dbReference type="EMBL" id="ETX11948.1"/>
    </source>
</evidence>
<dbReference type="RefSeq" id="WP_037267171.1">
    <property type="nucleotide sequence ID" value="NZ_JALZ01000068.1"/>
</dbReference>
<dbReference type="PROSITE" id="PS50893">
    <property type="entry name" value="ABC_TRANSPORTER_2"/>
    <property type="match status" value="1"/>
</dbReference>
<dbReference type="PANTHER" id="PTHR43776">
    <property type="entry name" value="TRANSPORT ATP-BINDING PROTEIN"/>
    <property type="match status" value="1"/>
</dbReference>
<evidence type="ECO:0000256" key="2">
    <source>
        <dbReference type="ARBA" id="ARBA00022448"/>
    </source>
</evidence>
<organism evidence="6 7">
    <name type="scientific">Roseivivax halodurans JCM 10272</name>
    <dbReference type="NCBI Taxonomy" id="1449350"/>
    <lineage>
        <taxon>Bacteria</taxon>
        <taxon>Pseudomonadati</taxon>
        <taxon>Pseudomonadota</taxon>
        <taxon>Alphaproteobacteria</taxon>
        <taxon>Rhodobacterales</taxon>
        <taxon>Roseobacteraceae</taxon>
        <taxon>Roseivivax</taxon>
    </lineage>
</organism>
<dbReference type="PANTHER" id="PTHR43776:SF7">
    <property type="entry name" value="D,D-DIPEPTIDE TRANSPORT ATP-BINDING PROTEIN DDPF-RELATED"/>
    <property type="match status" value="1"/>
</dbReference>
<dbReference type="GO" id="GO:0005524">
    <property type="term" value="F:ATP binding"/>
    <property type="evidence" value="ECO:0007669"/>
    <property type="project" value="UniProtKB-KW"/>
</dbReference>
<keyword evidence="7" id="KW-1185">Reference proteome</keyword>
<proteinExistence type="inferred from homology"/>
<keyword evidence="3" id="KW-0547">Nucleotide-binding</keyword>
<reference evidence="6 7" key="1">
    <citation type="submission" date="2014-01" db="EMBL/GenBank/DDBJ databases">
        <title>Roseivivax halodurans JCM 10272 Genome Sequencing.</title>
        <authorList>
            <person name="Lai Q."/>
            <person name="Li G."/>
            <person name="Shao Z."/>
        </authorList>
    </citation>
    <scope>NUCLEOTIDE SEQUENCE [LARGE SCALE GENOMIC DNA]</scope>
    <source>
        <strain evidence="6 7">JCM 10272</strain>
    </source>
</reference>
<dbReference type="STRING" id="1449350.OCH239_18965"/>
<gene>
    <name evidence="6" type="ORF">OCH239_18965</name>
</gene>
<dbReference type="GO" id="GO:0055085">
    <property type="term" value="P:transmembrane transport"/>
    <property type="evidence" value="ECO:0007669"/>
    <property type="project" value="UniProtKB-ARBA"/>
</dbReference>
<evidence type="ECO:0000313" key="7">
    <source>
        <dbReference type="Proteomes" id="UP000022447"/>
    </source>
</evidence>
<keyword evidence="4" id="KW-0067">ATP-binding</keyword>
<dbReference type="OrthoDB" id="9784450at2"/>
<dbReference type="AlphaFoldDB" id="X7EA10"/>
<evidence type="ECO:0000256" key="3">
    <source>
        <dbReference type="ARBA" id="ARBA00022741"/>
    </source>
</evidence>
<comment type="caution">
    <text evidence="6">The sequence shown here is derived from an EMBL/GenBank/DDBJ whole genome shotgun (WGS) entry which is preliminary data.</text>
</comment>
<name>X7EA10_9RHOB</name>
<evidence type="ECO:0000256" key="1">
    <source>
        <dbReference type="ARBA" id="ARBA00005417"/>
    </source>
</evidence>
<dbReference type="SMART" id="SM00382">
    <property type="entry name" value="AAA"/>
    <property type="match status" value="1"/>
</dbReference>
<dbReference type="PROSITE" id="PS00211">
    <property type="entry name" value="ABC_TRANSPORTER_1"/>
    <property type="match status" value="1"/>
</dbReference>
<sequence length="204" mass="21984">MLTARDLSLAYGDRQILNGIDLDIAEGEVIGLGGPSSTGKTTLGRVLAGQLLPDHGEVLLEGTKVGPAATGHPARAQYAPQSSELAVDPRWPVRKVLANGMAPDPEVLAALGILDVWADRLPMQLSGGELARVSLARLFHPHLRLLICDEITSQLDAIEQDLLLRALVGLTGRRRIAVLLISHNSVLRSRFCRSSLALDRQDDR</sequence>
<dbReference type="GO" id="GO:0016887">
    <property type="term" value="F:ATP hydrolysis activity"/>
    <property type="evidence" value="ECO:0007669"/>
    <property type="project" value="InterPro"/>
</dbReference>
<evidence type="ECO:0000256" key="4">
    <source>
        <dbReference type="ARBA" id="ARBA00022840"/>
    </source>
</evidence>
<dbReference type="EMBL" id="JALZ01000068">
    <property type="protein sequence ID" value="ETX11948.1"/>
    <property type="molecule type" value="Genomic_DNA"/>
</dbReference>
<dbReference type="SUPFAM" id="SSF52540">
    <property type="entry name" value="P-loop containing nucleoside triphosphate hydrolases"/>
    <property type="match status" value="1"/>
</dbReference>
<dbReference type="Gene3D" id="3.40.50.300">
    <property type="entry name" value="P-loop containing nucleotide triphosphate hydrolases"/>
    <property type="match status" value="1"/>
</dbReference>
<dbReference type="InterPro" id="IPR027417">
    <property type="entry name" value="P-loop_NTPase"/>
</dbReference>